<dbReference type="EMBL" id="CP001291">
    <property type="protein sequence ID" value="ACK72993.1"/>
    <property type="molecule type" value="Genomic_DNA"/>
</dbReference>
<dbReference type="PROSITE" id="PS50905">
    <property type="entry name" value="FERRITIN_LIKE"/>
    <property type="match status" value="1"/>
</dbReference>
<feature type="domain" description="Ferritin-like diiron" evidence="2">
    <location>
        <begin position="48"/>
        <end position="191"/>
    </location>
</feature>
<protein>
    <submittedName>
        <fullName evidence="3">Rubrerythrin</fullName>
    </submittedName>
</protein>
<evidence type="ECO:0000313" key="4">
    <source>
        <dbReference type="Proteomes" id="UP000002384"/>
    </source>
</evidence>
<dbReference type="OrthoDB" id="9799749at2"/>
<name>B7KBL5_GLOC7</name>
<dbReference type="eggNOG" id="COG1592">
    <property type="taxonomic scope" value="Bacteria"/>
</dbReference>
<evidence type="ECO:0000313" key="3">
    <source>
        <dbReference type="EMBL" id="ACK72993.1"/>
    </source>
</evidence>
<dbReference type="InterPro" id="IPR003251">
    <property type="entry name" value="Rr_diiron-bd_dom"/>
</dbReference>
<proteinExistence type="predicted"/>
<keyword evidence="4" id="KW-1185">Reference proteome</keyword>
<dbReference type="InterPro" id="IPR052753">
    <property type="entry name" value="Rbr2/Nigerythrin"/>
</dbReference>
<dbReference type="Proteomes" id="UP000002384">
    <property type="component" value="Chromosome"/>
</dbReference>
<reference evidence="4" key="1">
    <citation type="journal article" date="2011" name="MBio">
        <title>Novel metabolic attributes of the genus Cyanothece, comprising a group of unicellular nitrogen-fixing Cyanobacteria.</title>
        <authorList>
            <person name="Bandyopadhyay A."/>
            <person name="Elvitigala T."/>
            <person name="Welsh E."/>
            <person name="Stockel J."/>
            <person name="Liberton M."/>
            <person name="Min H."/>
            <person name="Sherman L.A."/>
            <person name="Pakrasi H.B."/>
        </authorList>
    </citation>
    <scope>NUCLEOTIDE SEQUENCE [LARGE SCALE GENOMIC DNA]</scope>
    <source>
        <strain evidence="4">PCC 7424</strain>
    </source>
</reference>
<dbReference type="SUPFAM" id="SSF47240">
    <property type="entry name" value="Ferritin-like"/>
    <property type="match status" value="1"/>
</dbReference>
<evidence type="ECO:0000259" key="2">
    <source>
        <dbReference type="PROSITE" id="PS50905"/>
    </source>
</evidence>
<dbReference type="GO" id="GO:0016491">
    <property type="term" value="F:oxidoreductase activity"/>
    <property type="evidence" value="ECO:0007669"/>
    <property type="project" value="InterPro"/>
</dbReference>
<dbReference type="InterPro" id="IPR009078">
    <property type="entry name" value="Ferritin-like_SF"/>
</dbReference>
<dbReference type="GO" id="GO:0046872">
    <property type="term" value="F:metal ion binding"/>
    <property type="evidence" value="ECO:0007669"/>
    <property type="project" value="InterPro"/>
</dbReference>
<organism evidence="3 4">
    <name type="scientific">Gloeothece citriformis (strain PCC 7424)</name>
    <name type="common">Cyanothece sp. (strain PCC 7424)</name>
    <dbReference type="NCBI Taxonomy" id="65393"/>
    <lineage>
        <taxon>Bacteria</taxon>
        <taxon>Bacillati</taxon>
        <taxon>Cyanobacteriota</taxon>
        <taxon>Cyanophyceae</taxon>
        <taxon>Oscillatoriophycideae</taxon>
        <taxon>Chroococcales</taxon>
        <taxon>Aphanothecaceae</taxon>
        <taxon>Gloeothece</taxon>
        <taxon>Gloeothece citriformis</taxon>
    </lineage>
</organism>
<dbReference type="CDD" id="cd01041">
    <property type="entry name" value="Rubrerythrin"/>
    <property type="match status" value="1"/>
</dbReference>
<feature type="compositionally biased region" description="Polar residues" evidence="1">
    <location>
        <begin position="209"/>
        <end position="222"/>
    </location>
</feature>
<dbReference type="InterPro" id="IPR012347">
    <property type="entry name" value="Ferritin-like"/>
</dbReference>
<dbReference type="InterPro" id="IPR009040">
    <property type="entry name" value="Ferritin-like_diiron"/>
</dbReference>
<dbReference type="AlphaFoldDB" id="B7KBL5"/>
<gene>
    <name evidence="3" type="ordered locus">PCC7424_4631</name>
</gene>
<dbReference type="HOGENOM" id="CLU_095256_1_0_3"/>
<dbReference type="PANTHER" id="PTHR33746:SF4">
    <property type="entry name" value="RUBRERYTHRIN"/>
    <property type="match status" value="1"/>
</dbReference>
<evidence type="ECO:0000256" key="1">
    <source>
        <dbReference type="SAM" id="MobiDB-lite"/>
    </source>
</evidence>
<dbReference type="Gene3D" id="1.20.1260.10">
    <property type="match status" value="1"/>
</dbReference>
<dbReference type="PANTHER" id="PTHR33746">
    <property type="entry name" value="RUBRERYTHRIN"/>
    <property type="match status" value="1"/>
</dbReference>
<dbReference type="STRING" id="65393.PCC7424_4631"/>
<accession>B7KBL5</accession>
<dbReference type="Pfam" id="PF02915">
    <property type="entry name" value="Rubrerythrin"/>
    <property type="match status" value="1"/>
</dbReference>
<feature type="region of interest" description="Disordered" evidence="1">
    <location>
        <begin position="209"/>
        <end position="228"/>
    </location>
</feature>
<dbReference type="PROSITE" id="PS51257">
    <property type="entry name" value="PROKAR_LIPOPROTEIN"/>
    <property type="match status" value="1"/>
</dbReference>
<dbReference type="KEGG" id="cyc:PCC7424_4631"/>
<sequence length="228" mass="25341">MFLTRYFPQKTAKFLLFTTVGTLALMGCSQHTPVANVDSEIEQTAQNITYKHTTLDNLQAAYNGESNAHLMYLAFAKKAEEEGYQGAASLFKAAARAEEIHRDNHAKVIQEMGATPRNSINTPVVKSTPENLENAIKGESYEREEMYPEFIKQAQTEGKPKAVQTFIYASDAEAQHAQLYQQALQNLKTWKDAKEFYICPLSGATSITADQNSCSTADGTKQQLEKVS</sequence>
<dbReference type="RefSeq" id="WP_015956576.1">
    <property type="nucleotide sequence ID" value="NC_011729.1"/>
</dbReference>